<protein>
    <submittedName>
        <fullName evidence="1">7701_t:CDS:1</fullName>
    </submittedName>
</protein>
<organism evidence="1 2">
    <name type="scientific">Diversispora eburnea</name>
    <dbReference type="NCBI Taxonomy" id="1213867"/>
    <lineage>
        <taxon>Eukaryota</taxon>
        <taxon>Fungi</taxon>
        <taxon>Fungi incertae sedis</taxon>
        <taxon>Mucoromycota</taxon>
        <taxon>Glomeromycotina</taxon>
        <taxon>Glomeromycetes</taxon>
        <taxon>Diversisporales</taxon>
        <taxon>Diversisporaceae</taxon>
        <taxon>Diversispora</taxon>
    </lineage>
</organism>
<dbReference type="AlphaFoldDB" id="A0A9N9CMB1"/>
<sequence length="71" mass="8385">SENEELPTINIKEGLTSLKKWIKFMSKKQKKLDSIFSTDMSFEITEVDTLNYNFEMNENSELEDNINVKYT</sequence>
<evidence type="ECO:0000313" key="2">
    <source>
        <dbReference type="Proteomes" id="UP000789706"/>
    </source>
</evidence>
<reference evidence="1" key="1">
    <citation type="submission" date="2021-06" db="EMBL/GenBank/DDBJ databases">
        <authorList>
            <person name="Kallberg Y."/>
            <person name="Tangrot J."/>
            <person name="Rosling A."/>
        </authorList>
    </citation>
    <scope>NUCLEOTIDE SEQUENCE</scope>
    <source>
        <strain evidence="1">AZ414A</strain>
    </source>
</reference>
<gene>
    <name evidence="1" type="ORF">DEBURN_LOCUS9666</name>
</gene>
<proteinExistence type="predicted"/>
<dbReference type="EMBL" id="CAJVPK010002001">
    <property type="protein sequence ID" value="CAG8604126.1"/>
    <property type="molecule type" value="Genomic_DNA"/>
</dbReference>
<dbReference type="OrthoDB" id="2436443at2759"/>
<comment type="caution">
    <text evidence="1">The sequence shown here is derived from an EMBL/GenBank/DDBJ whole genome shotgun (WGS) entry which is preliminary data.</text>
</comment>
<accession>A0A9N9CMB1</accession>
<feature type="non-terminal residue" evidence="1">
    <location>
        <position position="71"/>
    </location>
</feature>
<dbReference type="Proteomes" id="UP000789706">
    <property type="component" value="Unassembled WGS sequence"/>
</dbReference>
<keyword evidence="2" id="KW-1185">Reference proteome</keyword>
<evidence type="ECO:0000313" key="1">
    <source>
        <dbReference type="EMBL" id="CAG8604126.1"/>
    </source>
</evidence>
<name>A0A9N9CMB1_9GLOM</name>